<proteinExistence type="inferred from homology"/>
<comment type="pathway">
    <text evidence="1">Cofactor biosynthesis; tetrahydrofolate biosynthesis; 2-amino-4-hydroxy-6-hydroxymethyl-7,8-dihydropteridine diphosphate from 7,8-dihydroneopterin triphosphate: step 4/4.</text>
</comment>
<keyword evidence="5" id="KW-0808">Transferase</keyword>
<dbReference type="PROSITE" id="PS00794">
    <property type="entry name" value="HPPK"/>
    <property type="match status" value="1"/>
</dbReference>
<dbReference type="UniPathway" id="UPA00077">
    <property type="reaction ID" value="UER00155"/>
</dbReference>
<dbReference type="Pfam" id="PF01288">
    <property type="entry name" value="HPPK"/>
    <property type="match status" value="1"/>
</dbReference>
<dbReference type="GO" id="GO:0046654">
    <property type="term" value="P:tetrahydrofolate biosynthetic process"/>
    <property type="evidence" value="ECO:0007669"/>
    <property type="project" value="UniProtKB-UniPathway"/>
</dbReference>
<dbReference type="SUPFAM" id="SSF55083">
    <property type="entry name" value="6-hydroxymethyl-7,8-dihydropterin pyrophosphokinase, HPPK"/>
    <property type="match status" value="1"/>
</dbReference>
<evidence type="ECO:0000259" key="13">
    <source>
        <dbReference type="PROSITE" id="PS00794"/>
    </source>
</evidence>
<dbReference type="AlphaFoldDB" id="A0A423PU18"/>
<gene>
    <name evidence="14" type="ORF">SAOR_04700</name>
</gene>
<dbReference type="EC" id="2.7.6.3" evidence="3"/>
<dbReference type="GO" id="GO:0046656">
    <property type="term" value="P:folic acid biosynthetic process"/>
    <property type="evidence" value="ECO:0007669"/>
    <property type="project" value="UniProtKB-KW"/>
</dbReference>
<dbReference type="NCBIfam" id="TIGR01498">
    <property type="entry name" value="folK"/>
    <property type="match status" value="1"/>
</dbReference>
<evidence type="ECO:0000256" key="9">
    <source>
        <dbReference type="ARBA" id="ARBA00022909"/>
    </source>
</evidence>
<dbReference type="GO" id="GO:0003848">
    <property type="term" value="F:2-amino-4-hydroxy-6-hydroxymethyldihydropteridine diphosphokinase activity"/>
    <property type="evidence" value="ECO:0007669"/>
    <property type="project" value="UniProtKB-EC"/>
</dbReference>
<evidence type="ECO:0000256" key="7">
    <source>
        <dbReference type="ARBA" id="ARBA00022777"/>
    </source>
</evidence>
<dbReference type="GO" id="GO:0005524">
    <property type="term" value="F:ATP binding"/>
    <property type="evidence" value="ECO:0007669"/>
    <property type="project" value="UniProtKB-KW"/>
</dbReference>
<dbReference type="InterPro" id="IPR000550">
    <property type="entry name" value="Hppk"/>
</dbReference>
<comment type="caution">
    <text evidence="14">The sequence shown here is derived from an EMBL/GenBank/DDBJ whole genome shotgun (WGS) entry which is preliminary data.</text>
</comment>
<evidence type="ECO:0000313" key="15">
    <source>
        <dbReference type="Proteomes" id="UP000283993"/>
    </source>
</evidence>
<name>A0A423PU18_9GAMM</name>
<dbReference type="GO" id="GO:0016301">
    <property type="term" value="F:kinase activity"/>
    <property type="evidence" value="ECO:0007669"/>
    <property type="project" value="UniProtKB-KW"/>
</dbReference>
<dbReference type="PANTHER" id="PTHR43071">
    <property type="entry name" value="2-AMINO-4-HYDROXY-6-HYDROXYMETHYLDIHYDROPTERIDINE PYROPHOSPHOKINASE"/>
    <property type="match status" value="1"/>
</dbReference>
<comment type="similarity">
    <text evidence="2">Belongs to the HPPK family.</text>
</comment>
<keyword evidence="8" id="KW-0067">ATP-binding</keyword>
<evidence type="ECO:0000256" key="6">
    <source>
        <dbReference type="ARBA" id="ARBA00022741"/>
    </source>
</evidence>
<dbReference type="PANTHER" id="PTHR43071:SF1">
    <property type="entry name" value="2-AMINO-4-HYDROXY-6-HYDROXYMETHYLDIHYDROPTERIDINE PYROPHOSPHOKINASE"/>
    <property type="match status" value="1"/>
</dbReference>
<evidence type="ECO:0000256" key="8">
    <source>
        <dbReference type="ARBA" id="ARBA00022840"/>
    </source>
</evidence>
<reference evidence="14 15" key="1">
    <citation type="submission" date="2013-10" db="EMBL/GenBank/DDBJ databases">
        <title>Salinisphaera orenii MK-B5 Genome Sequencing.</title>
        <authorList>
            <person name="Lai Q."/>
            <person name="Li C."/>
            <person name="Shao Z."/>
        </authorList>
    </citation>
    <scope>NUCLEOTIDE SEQUENCE [LARGE SCALE GENOMIC DNA]</scope>
    <source>
        <strain evidence="14 15">MK-B5</strain>
    </source>
</reference>
<comment type="function">
    <text evidence="10">Catalyzes the transfer of pyrophosphate from adenosine triphosphate (ATP) to 6-hydroxymethyl-7,8-dihydropterin, an enzymatic step in folate biosynthesis pathway.</text>
</comment>
<keyword evidence="9" id="KW-0289">Folate biosynthesis</keyword>
<evidence type="ECO:0000256" key="10">
    <source>
        <dbReference type="ARBA" id="ARBA00029409"/>
    </source>
</evidence>
<sequence length="173" mass="18521">MARVHDPAAAQPRVAWIGLGSNLERPERQVRGAVEAIAAIPAVRLLAVSPRYRTAPVGGPPGQPDFCNACAAVATTRTPLSLLDALQAIEADHGRVRDVRWGPRTLDLDMLAFDERRRAGPRLELPHPRARERAFVLVPLADIAPTLTLGSAGRVVDLLAGLDTADVRPWGAA</sequence>
<evidence type="ECO:0000256" key="1">
    <source>
        <dbReference type="ARBA" id="ARBA00005051"/>
    </source>
</evidence>
<accession>A0A423PU18</accession>
<organism evidence="14 15">
    <name type="scientific">Salinisphaera orenii MK-B5</name>
    <dbReference type="NCBI Taxonomy" id="856730"/>
    <lineage>
        <taxon>Bacteria</taxon>
        <taxon>Pseudomonadati</taxon>
        <taxon>Pseudomonadota</taxon>
        <taxon>Gammaproteobacteria</taxon>
        <taxon>Salinisphaerales</taxon>
        <taxon>Salinisphaeraceae</taxon>
        <taxon>Salinisphaera</taxon>
    </lineage>
</organism>
<keyword evidence="15" id="KW-1185">Reference proteome</keyword>
<dbReference type="InterPro" id="IPR035907">
    <property type="entry name" value="Hppk_sf"/>
</dbReference>
<dbReference type="CDD" id="cd00483">
    <property type="entry name" value="HPPK"/>
    <property type="match status" value="1"/>
</dbReference>
<dbReference type="Proteomes" id="UP000283993">
    <property type="component" value="Unassembled WGS sequence"/>
</dbReference>
<protein>
    <recommendedName>
        <fullName evidence="4">2-amino-4-hydroxy-6-hydroxymethyldihydropteridine pyrophosphokinase</fullName>
        <ecNumber evidence="3">2.7.6.3</ecNumber>
    </recommendedName>
    <alternativeName>
        <fullName evidence="11">6-hydroxymethyl-7,8-dihydropterin pyrophosphokinase</fullName>
    </alternativeName>
    <alternativeName>
        <fullName evidence="12">7,8-dihydro-6-hydroxymethylpterin-pyrophosphokinase</fullName>
    </alternativeName>
</protein>
<dbReference type="Gene3D" id="3.30.70.560">
    <property type="entry name" value="7,8-Dihydro-6-hydroxymethylpterin-pyrophosphokinase HPPK"/>
    <property type="match status" value="1"/>
</dbReference>
<dbReference type="EMBL" id="AYKH01000006">
    <property type="protein sequence ID" value="ROO29068.1"/>
    <property type="molecule type" value="Genomic_DNA"/>
</dbReference>
<feature type="domain" description="7,8-dihydro-6-hydroxymethylpterin-pyrophosphokinase" evidence="13">
    <location>
        <begin position="100"/>
        <end position="111"/>
    </location>
</feature>
<evidence type="ECO:0000256" key="5">
    <source>
        <dbReference type="ARBA" id="ARBA00022679"/>
    </source>
</evidence>
<evidence type="ECO:0000256" key="4">
    <source>
        <dbReference type="ARBA" id="ARBA00016218"/>
    </source>
</evidence>
<keyword evidence="7 14" id="KW-0418">Kinase</keyword>
<evidence type="ECO:0000256" key="3">
    <source>
        <dbReference type="ARBA" id="ARBA00013253"/>
    </source>
</evidence>
<evidence type="ECO:0000313" key="14">
    <source>
        <dbReference type="EMBL" id="ROO29068.1"/>
    </source>
</evidence>
<evidence type="ECO:0000256" key="12">
    <source>
        <dbReference type="ARBA" id="ARBA00033413"/>
    </source>
</evidence>
<evidence type="ECO:0000256" key="11">
    <source>
        <dbReference type="ARBA" id="ARBA00029766"/>
    </source>
</evidence>
<evidence type="ECO:0000256" key="2">
    <source>
        <dbReference type="ARBA" id="ARBA00005810"/>
    </source>
</evidence>
<keyword evidence="6" id="KW-0547">Nucleotide-binding</keyword>